<accession>A0A1I4QFF1</accession>
<evidence type="ECO:0000313" key="2">
    <source>
        <dbReference type="Proteomes" id="UP000183287"/>
    </source>
</evidence>
<dbReference type="AlphaFoldDB" id="A0A1I4QFF1"/>
<gene>
    <name evidence="1" type="ORF">SAMN05421863_102640</name>
</gene>
<proteinExistence type="predicted"/>
<reference evidence="2" key="1">
    <citation type="submission" date="2016-10" db="EMBL/GenBank/DDBJ databases">
        <authorList>
            <person name="Varghese N."/>
            <person name="Submissions S."/>
        </authorList>
    </citation>
    <scope>NUCLEOTIDE SEQUENCE [LARGE SCALE GENOMIC DNA]</scope>
    <source>
        <strain evidence="2">Nm44</strain>
    </source>
</reference>
<protein>
    <submittedName>
        <fullName evidence="1">Uncharacterized protein</fullName>
    </submittedName>
</protein>
<sequence>MLDYKKFHLFISELKDENQEHLINMIFLIETGSNYYYYKASILLLTDEHVY</sequence>
<organism evidence="1 2">
    <name type="scientific">Nitrosomonas communis</name>
    <dbReference type="NCBI Taxonomy" id="44574"/>
    <lineage>
        <taxon>Bacteria</taxon>
        <taxon>Pseudomonadati</taxon>
        <taxon>Pseudomonadota</taxon>
        <taxon>Betaproteobacteria</taxon>
        <taxon>Nitrosomonadales</taxon>
        <taxon>Nitrosomonadaceae</taxon>
        <taxon>Nitrosomonas</taxon>
    </lineage>
</organism>
<dbReference type="Proteomes" id="UP000183287">
    <property type="component" value="Unassembled WGS sequence"/>
</dbReference>
<dbReference type="EMBL" id="FOUB01000026">
    <property type="protein sequence ID" value="SFM38747.1"/>
    <property type="molecule type" value="Genomic_DNA"/>
</dbReference>
<keyword evidence="2" id="KW-1185">Reference proteome</keyword>
<name>A0A1I4QFF1_9PROT</name>
<evidence type="ECO:0000313" key="1">
    <source>
        <dbReference type="EMBL" id="SFM38747.1"/>
    </source>
</evidence>